<gene>
    <name evidence="1" type="ORF">SAMN05421663_103369</name>
</gene>
<dbReference type="Pfam" id="PF14183">
    <property type="entry name" value="YwpF"/>
    <property type="match status" value="1"/>
</dbReference>
<protein>
    <submittedName>
        <fullName evidence="1">YwpF-like protein</fullName>
    </submittedName>
</protein>
<dbReference type="STRING" id="361279.SAMN05421663_103369"/>
<proteinExistence type="predicted"/>
<dbReference type="InterPro" id="IPR025573">
    <property type="entry name" value="YwpF"/>
</dbReference>
<accession>A0A1G6NQ23</accession>
<name>A0A1G6NQ23_9BACI</name>
<evidence type="ECO:0000313" key="1">
    <source>
        <dbReference type="EMBL" id="SDC69265.1"/>
    </source>
</evidence>
<dbReference type="Proteomes" id="UP000198666">
    <property type="component" value="Unassembled WGS sequence"/>
</dbReference>
<keyword evidence="2" id="KW-1185">Reference proteome</keyword>
<reference evidence="2" key="1">
    <citation type="submission" date="2016-10" db="EMBL/GenBank/DDBJ databases">
        <authorList>
            <person name="Varghese N."/>
            <person name="Submissions S."/>
        </authorList>
    </citation>
    <scope>NUCLEOTIDE SEQUENCE [LARGE SCALE GENOMIC DNA]</scope>
    <source>
        <strain evidence="2">DSM 21620</strain>
    </source>
</reference>
<organism evidence="1 2">
    <name type="scientific">Terribacillus halophilus</name>
    <dbReference type="NCBI Taxonomy" id="361279"/>
    <lineage>
        <taxon>Bacteria</taxon>
        <taxon>Bacillati</taxon>
        <taxon>Bacillota</taxon>
        <taxon>Bacilli</taxon>
        <taxon>Bacillales</taxon>
        <taxon>Bacillaceae</taxon>
        <taxon>Terribacillus</taxon>
    </lineage>
</organism>
<dbReference type="EMBL" id="FMZB01000003">
    <property type="protein sequence ID" value="SDC69265.1"/>
    <property type="molecule type" value="Genomic_DNA"/>
</dbReference>
<sequence>MKTFKLVELTLYPTDQGSAQGKEMKLTEGLIINKEEDNEWVLEAVLGKTDLDYVQTLSENRKVQLAEVRITKPENRPALFVIQVQEVNDLEEEGNVIMKGSLAREDRLDLLTSISKLRKDGLGEDEILSSRFGSAE</sequence>
<dbReference type="AlphaFoldDB" id="A0A1G6NQ23"/>
<dbReference type="RefSeq" id="WP_170829614.1">
    <property type="nucleotide sequence ID" value="NZ_FMZB01000003.1"/>
</dbReference>
<evidence type="ECO:0000313" key="2">
    <source>
        <dbReference type="Proteomes" id="UP000198666"/>
    </source>
</evidence>